<reference evidence="3 4" key="1">
    <citation type="submission" date="2016-09" db="EMBL/GenBank/DDBJ databases">
        <title>Photobacterium proteolyticum sp. nov. a protease producing bacterium isolated from ocean sediments of Laizhou Bay.</title>
        <authorList>
            <person name="Li Y."/>
        </authorList>
    </citation>
    <scope>NUCLEOTIDE SEQUENCE [LARGE SCALE GENOMIC DNA]</scope>
    <source>
        <strain evidence="3 4">13-12</strain>
    </source>
</reference>
<dbReference type="NCBIfam" id="TIGR03355">
    <property type="entry name" value="VI_chp_2"/>
    <property type="match status" value="1"/>
</dbReference>
<comment type="caution">
    <text evidence="3">The sequence shown here is derived from an EMBL/GenBank/DDBJ whole genome shotgun (WGS) entry which is preliminary data.</text>
</comment>
<dbReference type="Pfam" id="PF18945">
    <property type="entry name" value="VipB_2"/>
    <property type="match status" value="1"/>
</dbReference>
<proteinExistence type="predicted"/>
<sequence>MNTQTSNVLDAAVEEKTTSLLEQAISATKQTESSRAEELLRTLTEEALKGTVTWNKNLTVTFREAIAALDDAISIQLAEIMHHEQFQKLEGSWRGMNHLVMSSETSQTLKIRMLNMSKKELHKDLSKAVEFDQSQVFKKVYEAEFGTPGGEPYGALIGDYEFTNHPEDIETLSLMSNVAAAGFSPFLSAASPALFGFDEWTELTKPRDLAKVFESLEYTKWRSFRESADSRFVTLTMPRVLARLPYGEATTPTEAFRYEEFAIDPDSGLATNARHDDYCWMNSSYVLGSKLTDAFSKYGFCTAIRGAEGGGRVDNLASHTFISDDGDPDLKCPTEVGITDRREAELGKLGFLPICHYKNTDYAVFFGAQTCQKPEVFNNPDATANAAISSRLPYMMATSRFAHYLKVMARDKIGSYMEADDVEAWLNRWILSYVNASEGGGQEIRAKYPLADAKVQVKEIPGQPGAYNAIAWLRPWLQMEELTTSLRLVAKIPEIG</sequence>
<dbReference type="InterPro" id="IPR044031">
    <property type="entry name" value="TssC1_N"/>
</dbReference>
<protein>
    <submittedName>
        <fullName evidence="3">EvpB family type VI secretion protein</fullName>
    </submittedName>
</protein>
<gene>
    <name evidence="3" type="ORF">BIT28_10445</name>
</gene>
<dbReference type="EMBL" id="MJIL01000099">
    <property type="protein sequence ID" value="OLQ69955.1"/>
    <property type="molecule type" value="Genomic_DNA"/>
</dbReference>
<dbReference type="Pfam" id="PF05943">
    <property type="entry name" value="VipB"/>
    <property type="match status" value="1"/>
</dbReference>
<feature type="domain" description="TssC1 N-terminal" evidence="1">
    <location>
        <begin position="64"/>
        <end position="372"/>
    </location>
</feature>
<evidence type="ECO:0000313" key="3">
    <source>
        <dbReference type="EMBL" id="OLQ69955.1"/>
    </source>
</evidence>
<dbReference type="RefSeq" id="WP_075767955.1">
    <property type="nucleotide sequence ID" value="NZ_MJIL01000099.1"/>
</dbReference>
<evidence type="ECO:0000259" key="2">
    <source>
        <dbReference type="Pfam" id="PF18945"/>
    </source>
</evidence>
<dbReference type="AlphaFoldDB" id="A0A1Q9G6J6"/>
<evidence type="ECO:0000313" key="4">
    <source>
        <dbReference type="Proteomes" id="UP000186905"/>
    </source>
</evidence>
<organism evidence="3 4">
    <name type="scientific">Photobacterium proteolyticum</name>
    <dbReference type="NCBI Taxonomy" id="1903952"/>
    <lineage>
        <taxon>Bacteria</taxon>
        <taxon>Pseudomonadati</taxon>
        <taxon>Pseudomonadota</taxon>
        <taxon>Gammaproteobacteria</taxon>
        <taxon>Vibrionales</taxon>
        <taxon>Vibrionaceae</taxon>
        <taxon>Photobacterium</taxon>
    </lineage>
</organism>
<feature type="domain" description="TssC1 C-terminal" evidence="2">
    <location>
        <begin position="382"/>
        <end position="492"/>
    </location>
</feature>
<dbReference type="InterPro" id="IPR044032">
    <property type="entry name" value="TssC1_C"/>
</dbReference>
<keyword evidence="4" id="KW-1185">Reference proteome</keyword>
<dbReference type="Proteomes" id="UP000186905">
    <property type="component" value="Unassembled WGS sequence"/>
</dbReference>
<accession>A0A1Q9G6J6</accession>
<dbReference type="PANTHER" id="PTHR35565:SF3">
    <property type="entry name" value="TYPE VI SECRETION SYSTEM SHEATH PROTEIN TSSC1"/>
    <property type="match status" value="1"/>
</dbReference>
<evidence type="ECO:0000259" key="1">
    <source>
        <dbReference type="Pfam" id="PF05943"/>
    </source>
</evidence>
<dbReference type="STRING" id="1903952.BIT28_10445"/>
<name>A0A1Q9G6J6_9GAMM</name>
<dbReference type="OrthoDB" id="9764000at2"/>
<dbReference type="InterPro" id="IPR010269">
    <property type="entry name" value="T6SS_TssC-like"/>
</dbReference>
<dbReference type="PANTHER" id="PTHR35565">
    <property type="entry name" value="CYTOPLASMIC PROTEIN-RELATED"/>
    <property type="match status" value="1"/>
</dbReference>